<evidence type="ECO:0000256" key="1">
    <source>
        <dbReference type="SAM" id="MobiDB-lite"/>
    </source>
</evidence>
<protein>
    <submittedName>
        <fullName evidence="2">Uncharacterized protein</fullName>
    </submittedName>
</protein>
<name>A0A8X6I4C0_NEPPI</name>
<feature type="non-terminal residue" evidence="2">
    <location>
        <position position="1"/>
    </location>
</feature>
<evidence type="ECO:0000313" key="3">
    <source>
        <dbReference type="EMBL" id="GFU23899.1"/>
    </source>
</evidence>
<feature type="region of interest" description="Disordered" evidence="1">
    <location>
        <begin position="1"/>
        <end position="29"/>
    </location>
</feature>
<proteinExistence type="predicted"/>
<gene>
    <name evidence="3" type="ORF">NPIL_293571</name>
    <name evidence="2" type="ORF">NPIL_42491</name>
</gene>
<evidence type="ECO:0000313" key="2">
    <source>
        <dbReference type="EMBL" id="GFS29948.1"/>
    </source>
</evidence>
<dbReference type="EMBL" id="BMAW01087460">
    <property type="protein sequence ID" value="GFS29948.1"/>
    <property type="molecule type" value="Genomic_DNA"/>
</dbReference>
<dbReference type="EMBL" id="BMAW01032068">
    <property type="protein sequence ID" value="GFU23899.1"/>
    <property type="molecule type" value="Genomic_DNA"/>
</dbReference>
<dbReference type="Proteomes" id="UP000887013">
    <property type="component" value="Unassembled WGS sequence"/>
</dbReference>
<organism evidence="2 4">
    <name type="scientific">Nephila pilipes</name>
    <name type="common">Giant wood spider</name>
    <name type="synonym">Nephila maculata</name>
    <dbReference type="NCBI Taxonomy" id="299642"/>
    <lineage>
        <taxon>Eukaryota</taxon>
        <taxon>Metazoa</taxon>
        <taxon>Ecdysozoa</taxon>
        <taxon>Arthropoda</taxon>
        <taxon>Chelicerata</taxon>
        <taxon>Arachnida</taxon>
        <taxon>Araneae</taxon>
        <taxon>Araneomorphae</taxon>
        <taxon>Entelegynae</taxon>
        <taxon>Araneoidea</taxon>
        <taxon>Nephilidae</taxon>
        <taxon>Nephila</taxon>
    </lineage>
</organism>
<reference evidence="2" key="1">
    <citation type="submission" date="2020-08" db="EMBL/GenBank/DDBJ databases">
        <title>Multicomponent nature underlies the extraordinary mechanical properties of spider dragline silk.</title>
        <authorList>
            <person name="Kono N."/>
            <person name="Nakamura H."/>
            <person name="Mori M."/>
            <person name="Yoshida Y."/>
            <person name="Ohtoshi R."/>
            <person name="Malay A.D."/>
            <person name="Moran D.A.P."/>
            <person name="Tomita M."/>
            <person name="Numata K."/>
            <person name="Arakawa K."/>
        </authorList>
    </citation>
    <scope>NUCLEOTIDE SEQUENCE</scope>
</reference>
<sequence length="261" mass="30150">SGAAGTQSGAAGTQSTASSVAGTQSGASSNPIKLNRKRFAYDVFASVFIRLKVAHFPETELRPNHYNDSMVLSQLSTAVLSFQMLKRDEWVEIFQSIFLRYSLRYFHGITEYARRTLKRTKDYRPNDPRWMFEALFSVLIELYLFLKCKRKPVYLEELPGSWCRLYSENILKSHGDIAQFIKSHDTRQMKFLDLTVDHYLKNYCFPYAEMRVSGVFTKFFFSTELKLLFDSGKPITLQDIETILAIVKYGESRQPPEPGQR</sequence>
<evidence type="ECO:0000313" key="4">
    <source>
        <dbReference type="Proteomes" id="UP000887013"/>
    </source>
</evidence>
<dbReference type="AlphaFoldDB" id="A0A8X6I4C0"/>
<keyword evidence="4" id="KW-1185">Reference proteome</keyword>
<accession>A0A8X6I4C0</accession>
<comment type="caution">
    <text evidence="2">The sequence shown here is derived from an EMBL/GenBank/DDBJ whole genome shotgun (WGS) entry which is preliminary data.</text>
</comment>